<dbReference type="PROSITE" id="PS50188">
    <property type="entry name" value="B302_SPRY"/>
    <property type="match status" value="1"/>
</dbReference>
<feature type="compositionally biased region" description="Low complexity" evidence="2">
    <location>
        <begin position="40"/>
        <end position="58"/>
    </location>
</feature>
<dbReference type="Gene3D" id="2.60.120.920">
    <property type="match status" value="1"/>
</dbReference>
<feature type="compositionally biased region" description="Polar residues" evidence="2">
    <location>
        <begin position="20"/>
        <end position="39"/>
    </location>
</feature>
<feature type="region of interest" description="Disordered" evidence="2">
    <location>
        <begin position="217"/>
        <end position="246"/>
    </location>
</feature>
<feature type="region of interest" description="Disordered" evidence="2">
    <location>
        <begin position="263"/>
        <end position="284"/>
    </location>
</feature>
<feature type="domain" description="B30.2/SPRY" evidence="3">
    <location>
        <begin position="261"/>
        <end position="454"/>
    </location>
</feature>
<dbReference type="InterPro" id="IPR003877">
    <property type="entry name" value="SPRY_dom"/>
</dbReference>
<feature type="compositionally biased region" description="Polar residues" evidence="2">
    <location>
        <begin position="1"/>
        <end position="12"/>
    </location>
</feature>
<dbReference type="InterPro" id="IPR013320">
    <property type="entry name" value="ConA-like_dom_sf"/>
</dbReference>
<accession>A0AAN6NKS6</accession>
<dbReference type="EMBL" id="MU853753">
    <property type="protein sequence ID" value="KAK3945833.1"/>
    <property type="molecule type" value="Genomic_DNA"/>
</dbReference>
<dbReference type="SMART" id="SM00668">
    <property type="entry name" value="CTLH"/>
    <property type="match status" value="1"/>
</dbReference>
<dbReference type="Pfam" id="PF10607">
    <property type="entry name" value="CTLH"/>
    <property type="match status" value="1"/>
</dbReference>
<gene>
    <name evidence="5" type="ORF">QBC46DRAFT_249094</name>
</gene>
<feature type="region of interest" description="Disordered" evidence="2">
    <location>
        <begin position="1"/>
        <end position="135"/>
    </location>
</feature>
<dbReference type="Pfam" id="PF00622">
    <property type="entry name" value="SPRY"/>
    <property type="match status" value="1"/>
</dbReference>
<dbReference type="AlphaFoldDB" id="A0AAN6NKS6"/>
<dbReference type="InterPro" id="IPR024964">
    <property type="entry name" value="CTLH/CRA"/>
</dbReference>
<keyword evidence="6" id="KW-1185">Reference proteome</keyword>
<dbReference type="SUPFAM" id="SSF49899">
    <property type="entry name" value="Concanavalin A-like lectins/glucanases"/>
    <property type="match status" value="1"/>
</dbReference>
<dbReference type="SMART" id="SM00449">
    <property type="entry name" value="SPRY"/>
    <property type="match status" value="1"/>
</dbReference>
<dbReference type="InterPro" id="IPR035782">
    <property type="entry name" value="SPRY_RanBP9/10"/>
</dbReference>
<evidence type="ECO:0000259" key="4">
    <source>
        <dbReference type="PROSITE" id="PS50897"/>
    </source>
</evidence>
<dbReference type="InterPro" id="IPR050618">
    <property type="entry name" value="Ubq-SigPath_Reg"/>
</dbReference>
<feature type="compositionally biased region" description="Gly residues" evidence="2">
    <location>
        <begin position="227"/>
        <end position="236"/>
    </location>
</feature>
<proteinExistence type="predicted"/>
<evidence type="ECO:0000256" key="2">
    <source>
        <dbReference type="SAM" id="MobiDB-lite"/>
    </source>
</evidence>
<dbReference type="SMART" id="SM00757">
    <property type="entry name" value="CRA"/>
    <property type="match status" value="1"/>
</dbReference>
<organism evidence="5 6">
    <name type="scientific">Diplogelasinospora grovesii</name>
    <dbReference type="NCBI Taxonomy" id="303347"/>
    <lineage>
        <taxon>Eukaryota</taxon>
        <taxon>Fungi</taxon>
        <taxon>Dikarya</taxon>
        <taxon>Ascomycota</taxon>
        <taxon>Pezizomycotina</taxon>
        <taxon>Sordariomycetes</taxon>
        <taxon>Sordariomycetidae</taxon>
        <taxon>Sordariales</taxon>
        <taxon>Diplogelasinosporaceae</taxon>
        <taxon>Diplogelasinospora</taxon>
    </lineage>
</organism>
<evidence type="ECO:0000256" key="1">
    <source>
        <dbReference type="ARBA" id="ARBA00002343"/>
    </source>
</evidence>
<dbReference type="InterPro" id="IPR001870">
    <property type="entry name" value="B30.2/SPRY"/>
</dbReference>
<dbReference type="InterPro" id="IPR006594">
    <property type="entry name" value="LisH"/>
</dbReference>
<dbReference type="PANTHER" id="PTHR12864">
    <property type="entry name" value="RAN BINDING PROTEIN 9-RELATED"/>
    <property type="match status" value="1"/>
</dbReference>
<name>A0AAN6NKS6_9PEZI</name>
<protein>
    <recommendedName>
        <fullName evidence="7">Protein SSH4</fullName>
    </recommendedName>
</protein>
<dbReference type="InterPro" id="IPR006595">
    <property type="entry name" value="CTLH_C"/>
</dbReference>
<dbReference type="Pfam" id="PF08513">
    <property type="entry name" value="LisH"/>
    <property type="match status" value="1"/>
</dbReference>
<dbReference type="InterPro" id="IPR043136">
    <property type="entry name" value="B30.2/SPRY_sf"/>
</dbReference>
<comment type="caution">
    <text evidence="5">The sequence shown here is derived from an EMBL/GenBank/DDBJ whole genome shotgun (WGS) entry which is preliminary data.</text>
</comment>
<dbReference type="PROSITE" id="PS50896">
    <property type="entry name" value="LISH"/>
    <property type="match status" value="1"/>
</dbReference>
<dbReference type="PROSITE" id="PS50897">
    <property type="entry name" value="CTLH"/>
    <property type="match status" value="1"/>
</dbReference>
<dbReference type="CDD" id="cd12909">
    <property type="entry name" value="SPRY_RanBP9_10"/>
    <property type="match status" value="1"/>
</dbReference>
<dbReference type="InterPro" id="IPR013144">
    <property type="entry name" value="CRA_dom"/>
</dbReference>
<feature type="domain" description="CTLH" evidence="4">
    <location>
        <begin position="540"/>
        <end position="597"/>
    </location>
</feature>
<evidence type="ECO:0008006" key="7">
    <source>
        <dbReference type="Google" id="ProtNLM"/>
    </source>
</evidence>
<reference evidence="6" key="1">
    <citation type="journal article" date="2023" name="Mol. Phylogenet. Evol.">
        <title>Genome-scale phylogeny and comparative genomics of the fungal order Sordariales.</title>
        <authorList>
            <person name="Hensen N."/>
            <person name="Bonometti L."/>
            <person name="Westerberg I."/>
            <person name="Brannstrom I.O."/>
            <person name="Guillou S."/>
            <person name="Cros-Aarteil S."/>
            <person name="Calhoun S."/>
            <person name="Haridas S."/>
            <person name="Kuo A."/>
            <person name="Mondo S."/>
            <person name="Pangilinan J."/>
            <person name="Riley R."/>
            <person name="LaButti K."/>
            <person name="Andreopoulos B."/>
            <person name="Lipzen A."/>
            <person name="Chen C."/>
            <person name="Yan M."/>
            <person name="Daum C."/>
            <person name="Ng V."/>
            <person name="Clum A."/>
            <person name="Steindorff A."/>
            <person name="Ohm R.A."/>
            <person name="Martin F."/>
            <person name="Silar P."/>
            <person name="Natvig D.O."/>
            <person name="Lalanne C."/>
            <person name="Gautier V."/>
            <person name="Ament-Velasquez S.L."/>
            <person name="Kruys A."/>
            <person name="Hutchinson M.I."/>
            <person name="Powell A.J."/>
            <person name="Barry K."/>
            <person name="Miller A.N."/>
            <person name="Grigoriev I.V."/>
            <person name="Debuchy R."/>
            <person name="Gladieux P."/>
            <person name="Hiltunen Thoren M."/>
            <person name="Johannesson H."/>
        </authorList>
    </citation>
    <scope>NUCLEOTIDE SEQUENCE [LARGE SCALE GENOMIC DNA]</scope>
    <source>
        <strain evidence="6">CBS 340.73</strain>
    </source>
</reference>
<sequence>MTNPYQQQHSSSGFGGAGTGDSSFSPSGLPTPINQHRSTSSYASVVSGAPAGAASLSGRPPRASGGAFSHLLNPSPDSSSNDMHSSSNLYGSTRTSHLDMSALPHPYRNGTQGGGGGEQEGAYIPGYSSGSSWPPPTSTRLGLPWFSRAFDIYMNKKPVGIGGFWGGGVGGGMGEDGYNTAQTPQLGTILSPSYLKGSVYMQKLEEAHRAKFLAEREGHAAKSQSGSAGGLAGNMGNGHHHGFQMSKLPAGSHRGVAFELVEKPPASSLTEEDDSVSPLPSKWNKEDKDGALEVLGEGYEVKYTGRSSSDHEACAIRADHYMPPQCGVYYFEVLILNRKREDTTIGIGFSSRTVALQRAPGWEPESWGYHGDDGNCFAAQNVGKSYGPKFGPGDTIGCLVNFRLGHALFTKNGDELGIAFRDVNFKDVKGKLYPTVGLKKPGDHVWVNFGQLPFQFDIDGYMKKQQKMISDNIRNADTSKLAPPLNETELIQQLVLQFLQHDGYVETARAFAEEMHVEKLALNLDPSAEVEGINIKDDEDASNRQRIRRAILEGDIDRALKYTDAYYPNVLRDNEQVYFRLRCRKFIEMIRKEAELNLLLEERGGKGGTRGAKYDTRGEVDDDEEMMDTTEDVDDSYEMTAAGVSKLSQEALAYGQELRVEFKDDLRKEVQKHLDEIFALIAYPNPLKENDVAHLLDRAGRVAVAEELNSAILMSLGKSSRAALENLYAQTCVLLEDLRQDGGDGAFVTVQSVIDDVPKSFLL</sequence>
<evidence type="ECO:0000313" key="6">
    <source>
        <dbReference type="Proteomes" id="UP001303473"/>
    </source>
</evidence>
<dbReference type="SMART" id="SM00667">
    <property type="entry name" value="LisH"/>
    <property type="match status" value="1"/>
</dbReference>
<feature type="compositionally biased region" description="Low complexity" evidence="2">
    <location>
        <begin position="69"/>
        <end position="87"/>
    </location>
</feature>
<evidence type="ECO:0000259" key="3">
    <source>
        <dbReference type="PROSITE" id="PS50188"/>
    </source>
</evidence>
<comment type="function">
    <text evidence="1">Involved in the proteasome-dependent degradation of fructose-1,6-bisphosphatase.</text>
</comment>
<evidence type="ECO:0000313" key="5">
    <source>
        <dbReference type="EMBL" id="KAK3945833.1"/>
    </source>
</evidence>
<dbReference type="Proteomes" id="UP001303473">
    <property type="component" value="Unassembled WGS sequence"/>
</dbReference>